<feature type="domain" description="Phosphatidic acid phosphatase type 2/haloperoxidase" evidence="2">
    <location>
        <begin position="66"/>
        <end position="141"/>
    </location>
</feature>
<evidence type="ECO:0000313" key="4">
    <source>
        <dbReference type="Proteomes" id="UP000035963"/>
    </source>
</evidence>
<accession>A0A0J1CLT1</accession>
<organism evidence="3 4">
    <name type="scientific">Caballeronia mineralivorans PML1(12)</name>
    <dbReference type="NCBI Taxonomy" id="908627"/>
    <lineage>
        <taxon>Bacteria</taxon>
        <taxon>Pseudomonadati</taxon>
        <taxon>Pseudomonadota</taxon>
        <taxon>Betaproteobacteria</taxon>
        <taxon>Burkholderiales</taxon>
        <taxon>Burkholderiaceae</taxon>
        <taxon>Caballeronia</taxon>
    </lineage>
</organism>
<dbReference type="PATRIC" id="fig|908627.4.peg.8171"/>
<keyword evidence="1" id="KW-1133">Transmembrane helix</keyword>
<feature type="transmembrane region" description="Helical" evidence="1">
    <location>
        <begin position="95"/>
        <end position="112"/>
    </location>
</feature>
<evidence type="ECO:0000256" key="1">
    <source>
        <dbReference type="SAM" id="Phobius"/>
    </source>
</evidence>
<feature type="transmembrane region" description="Helical" evidence="1">
    <location>
        <begin position="37"/>
        <end position="57"/>
    </location>
</feature>
<dbReference type="InterPro" id="IPR000326">
    <property type="entry name" value="PAP2/HPO"/>
</dbReference>
<comment type="caution">
    <text evidence="3">The sequence shown here is derived from an EMBL/GenBank/DDBJ whole genome shotgun (WGS) entry which is preliminary data.</text>
</comment>
<keyword evidence="4" id="KW-1185">Reference proteome</keyword>
<keyword evidence="1" id="KW-0812">Transmembrane</keyword>
<feature type="transmembrane region" description="Helical" evidence="1">
    <location>
        <begin position="69"/>
        <end position="88"/>
    </location>
</feature>
<dbReference type="Gene3D" id="1.20.144.10">
    <property type="entry name" value="Phosphatidic acid phosphatase type 2/haloperoxidase"/>
    <property type="match status" value="1"/>
</dbReference>
<feature type="transmembrane region" description="Helical" evidence="1">
    <location>
        <begin position="12"/>
        <end position="30"/>
    </location>
</feature>
<gene>
    <name evidence="3" type="ORF">EOS_36500</name>
</gene>
<reference evidence="3 4" key="1">
    <citation type="journal article" date="2015" name="Genome Announc.">
        <title>Draft Genome Sequence of Burkholderia sp. Strain PML1(12), an Ectomycorrhizosphere-Inhabiting Bacterium with Effective Mineral-Weathering Ability.</title>
        <authorList>
            <person name="Uroz S."/>
            <person name="Oger P."/>
        </authorList>
    </citation>
    <scope>NUCLEOTIDE SEQUENCE [LARGE SCALE GENOMIC DNA]</scope>
    <source>
        <strain evidence="4">PML1(12)</strain>
    </source>
</reference>
<name>A0A0J1CLT1_9BURK</name>
<dbReference type="RefSeq" id="WP_047897088.1">
    <property type="nucleotide sequence ID" value="NZ_AEJF01000223.1"/>
</dbReference>
<dbReference type="EMBL" id="AEJF01000223">
    <property type="protein sequence ID" value="KLU21371.1"/>
    <property type="molecule type" value="Genomic_DNA"/>
</dbReference>
<proteinExistence type="predicted"/>
<evidence type="ECO:0000259" key="2">
    <source>
        <dbReference type="Pfam" id="PF01569"/>
    </source>
</evidence>
<evidence type="ECO:0000313" key="3">
    <source>
        <dbReference type="EMBL" id="KLU21371.1"/>
    </source>
</evidence>
<dbReference type="OrthoDB" id="9034806at2"/>
<feature type="transmembrane region" description="Helical" evidence="1">
    <location>
        <begin position="124"/>
        <end position="143"/>
    </location>
</feature>
<dbReference type="Proteomes" id="UP000035963">
    <property type="component" value="Unassembled WGS sequence"/>
</dbReference>
<dbReference type="AlphaFoldDB" id="A0A0J1CLT1"/>
<protein>
    <recommendedName>
        <fullName evidence="2">Phosphatidic acid phosphatase type 2/haloperoxidase domain-containing protein</fullName>
    </recommendedName>
</protein>
<sequence>MWHAFTNIGDAAVTLPVAIVCAGWIAMSNLRLAFRWGLVLSAGMALVGATKILYAGWGVSFPEIEFRVISGHTMLATSVWTVTIALLLRSWGLPATVGVIGGLIVGACTGLARVFDDSHSLSEVAIGWVVGAVVGAVFLRACVNAKLEQFRPMAVTITLLVVSTLAYGHTTPFQRLIDGHSPAIRARAAADVSRVF</sequence>
<keyword evidence="1" id="KW-0472">Membrane</keyword>
<dbReference type="Pfam" id="PF01569">
    <property type="entry name" value="PAP2"/>
    <property type="match status" value="1"/>
</dbReference>
<dbReference type="SUPFAM" id="SSF48317">
    <property type="entry name" value="Acid phosphatase/Vanadium-dependent haloperoxidase"/>
    <property type="match status" value="1"/>
</dbReference>
<dbReference type="InterPro" id="IPR036938">
    <property type="entry name" value="PAP2/HPO_sf"/>
</dbReference>